<evidence type="ECO:0000313" key="2">
    <source>
        <dbReference type="Proteomes" id="UP000255317"/>
    </source>
</evidence>
<organism evidence="1 2">
    <name type="scientific">Marinirhabdus gelatinilytica</name>
    <dbReference type="NCBI Taxonomy" id="1703343"/>
    <lineage>
        <taxon>Bacteria</taxon>
        <taxon>Pseudomonadati</taxon>
        <taxon>Bacteroidota</taxon>
        <taxon>Flavobacteriia</taxon>
        <taxon>Flavobacteriales</taxon>
        <taxon>Flavobacteriaceae</taxon>
    </lineage>
</organism>
<evidence type="ECO:0000313" key="1">
    <source>
        <dbReference type="EMBL" id="RDK87312.1"/>
    </source>
</evidence>
<dbReference type="AlphaFoldDB" id="A0A370QG26"/>
<accession>A0A370QG26</accession>
<comment type="caution">
    <text evidence="1">The sequence shown here is derived from an EMBL/GenBank/DDBJ whole genome shotgun (WGS) entry which is preliminary data.</text>
</comment>
<gene>
    <name evidence="1" type="ORF">C8D94_102499</name>
</gene>
<protein>
    <submittedName>
        <fullName evidence="1">Uncharacterized protein</fullName>
    </submittedName>
</protein>
<sequence length="52" mass="6267">MTKCTIITQLTIMPNRFFSVKNTFTFVEIIKHYEKNTFYMCNRPFGCLPKRI</sequence>
<proteinExistence type="predicted"/>
<keyword evidence="2" id="KW-1185">Reference proteome</keyword>
<reference evidence="1 2" key="1">
    <citation type="submission" date="2018-07" db="EMBL/GenBank/DDBJ databases">
        <title>Genomic Encyclopedia of Type Strains, Phase IV (KMG-IV): sequencing the most valuable type-strain genomes for metagenomic binning, comparative biology and taxonomic classification.</title>
        <authorList>
            <person name="Goeker M."/>
        </authorList>
    </citation>
    <scope>NUCLEOTIDE SEQUENCE [LARGE SCALE GENOMIC DNA]</scope>
    <source>
        <strain evidence="1 2">DSM 101478</strain>
    </source>
</reference>
<name>A0A370QG26_9FLAO</name>
<dbReference type="EMBL" id="QRAO01000002">
    <property type="protein sequence ID" value="RDK87312.1"/>
    <property type="molecule type" value="Genomic_DNA"/>
</dbReference>
<dbReference type="Proteomes" id="UP000255317">
    <property type="component" value="Unassembled WGS sequence"/>
</dbReference>